<dbReference type="EMBL" id="JAECZC010000016">
    <property type="protein sequence ID" value="MBH8562784.1"/>
    <property type="molecule type" value="Genomic_DNA"/>
</dbReference>
<accession>A0A8J7HUL6</accession>
<proteinExistence type="predicted"/>
<protein>
    <submittedName>
        <fullName evidence="1">Phage Gp37/Gp68 family protein</fullName>
    </submittedName>
</protein>
<comment type="caution">
    <text evidence="1">The sequence shown here is derived from an EMBL/GenBank/DDBJ whole genome shotgun (WGS) entry which is preliminary data.</text>
</comment>
<name>A0A8J7HUL6_9NOST</name>
<reference evidence="1 2" key="1">
    <citation type="journal article" date="2021" name="Int. J. Syst. Evol. Microbiol.">
        <title>Amazonocrinis nigriterrae gen. nov., sp. nov., Atlanticothrix silvestris gen. nov., sp. nov. and Dendronalium phyllosphericum gen. nov., sp. nov., nostocacean cyanobacteria from Brazilian environments.</title>
        <authorList>
            <person name="Alvarenga D.O."/>
            <person name="Andreote A.P.D."/>
            <person name="Branco L.H.Z."/>
            <person name="Delbaje E."/>
            <person name="Cruz R.B."/>
            <person name="Varani A.M."/>
            <person name="Fiore M.F."/>
        </authorList>
    </citation>
    <scope>NUCLEOTIDE SEQUENCE [LARGE SCALE GENOMIC DNA]</scope>
    <source>
        <strain evidence="1 2">CENA67</strain>
    </source>
</reference>
<evidence type="ECO:0000313" key="2">
    <source>
        <dbReference type="Proteomes" id="UP000632766"/>
    </source>
</evidence>
<dbReference type="Proteomes" id="UP000632766">
    <property type="component" value="Unassembled WGS sequence"/>
</dbReference>
<sequence>MSVSSTIEWTEATWNPTTGCHKISPGCYHCYAERFAERWRGISGHPYEQGFDVRTWNERLTMPLSWKKPRLIFVNSMSDLFLDDIPEEFIKKVFYVMKEAHWHQFQLLTKRPQRMLEIANCMKEWPNNVWAGVSIESQAWVWRSEILKEIPAKIRFLSCEPLLGSLKLSLDDLHWIIVGGESGVGARPMKVEWVRDIREQCIQANVPFFFKQWGGVQKKKYGRELDGRTWDDFPKIADVNNTPVSL</sequence>
<organism evidence="1 2">
    <name type="scientific">Amazonocrinis nigriterrae CENA67</name>
    <dbReference type="NCBI Taxonomy" id="2794033"/>
    <lineage>
        <taxon>Bacteria</taxon>
        <taxon>Bacillati</taxon>
        <taxon>Cyanobacteriota</taxon>
        <taxon>Cyanophyceae</taxon>
        <taxon>Nostocales</taxon>
        <taxon>Nostocaceae</taxon>
        <taxon>Amazonocrinis</taxon>
        <taxon>Amazonocrinis nigriterrae</taxon>
    </lineage>
</organism>
<dbReference type="InterPro" id="IPR011101">
    <property type="entry name" value="DUF5131"/>
</dbReference>
<evidence type="ECO:0000313" key="1">
    <source>
        <dbReference type="EMBL" id="MBH8562784.1"/>
    </source>
</evidence>
<dbReference type="Pfam" id="PF07505">
    <property type="entry name" value="DUF5131"/>
    <property type="match status" value="1"/>
</dbReference>
<dbReference type="AlphaFoldDB" id="A0A8J7HUL6"/>
<dbReference type="RefSeq" id="WP_198124685.1">
    <property type="nucleotide sequence ID" value="NZ_JAECZC010000016.1"/>
</dbReference>
<keyword evidence="2" id="KW-1185">Reference proteome</keyword>
<gene>
    <name evidence="1" type="ORF">I8748_11430</name>
</gene>